<dbReference type="PROSITE" id="PS50181">
    <property type="entry name" value="FBOX"/>
    <property type="match status" value="1"/>
</dbReference>
<evidence type="ECO:0000313" key="2">
    <source>
        <dbReference type="EMBL" id="VYS58418.1"/>
    </source>
</evidence>
<accession>A0A654FBF7</accession>
<evidence type="ECO:0000259" key="1">
    <source>
        <dbReference type="PROSITE" id="PS50181"/>
    </source>
</evidence>
<dbReference type="InterPro" id="IPR053781">
    <property type="entry name" value="F-box_AtFBL13-like"/>
</dbReference>
<name>A0A654FBF7_ARATH</name>
<dbReference type="InterPro" id="IPR001810">
    <property type="entry name" value="F-box_dom"/>
</dbReference>
<protein>
    <recommendedName>
        <fullName evidence="1">F-box domain-containing protein</fullName>
    </recommendedName>
</protein>
<dbReference type="EMBL" id="CACRSJ010000106">
    <property type="protein sequence ID" value="VYS58418.1"/>
    <property type="molecule type" value="Genomic_DNA"/>
</dbReference>
<dbReference type="InterPro" id="IPR050232">
    <property type="entry name" value="FBL13/AtMIF1-like"/>
</dbReference>
<dbReference type="InterPro" id="IPR006566">
    <property type="entry name" value="FBD"/>
</dbReference>
<proteinExistence type="predicted"/>
<evidence type="ECO:0000313" key="3">
    <source>
        <dbReference type="Proteomes" id="UP000426265"/>
    </source>
</evidence>
<dbReference type="CDD" id="cd22160">
    <property type="entry name" value="F-box_AtFBL13-like"/>
    <property type="match status" value="1"/>
</dbReference>
<organism evidence="2 3">
    <name type="scientific">Arabidopsis thaliana</name>
    <name type="common">Mouse-ear cress</name>
    <dbReference type="NCBI Taxonomy" id="3702"/>
    <lineage>
        <taxon>Eukaryota</taxon>
        <taxon>Viridiplantae</taxon>
        <taxon>Streptophyta</taxon>
        <taxon>Embryophyta</taxon>
        <taxon>Tracheophyta</taxon>
        <taxon>Spermatophyta</taxon>
        <taxon>Magnoliopsida</taxon>
        <taxon>eudicotyledons</taxon>
        <taxon>Gunneridae</taxon>
        <taxon>Pentapetalae</taxon>
        <taxon>rosids</taxon>
        <taxon>malvids</taxon>
        <taxon>Brassicales</taxon>
        <taxon>Brassicaceae</taxon>
        <taxon>Camelineae</taxon>
        <taxon>Arabidopsis</taxon>
    </lineage>
</organism>
<dbReference type="AlphaFoldDB" id="A0A654FBF7"/>
<reference evidence="2 3" key="1">
    <citation type="submission" date="2019-11" db="EMBL/GenBank/DDBJ databases">
        <authorList>
            <person name="Jiao W.-B."/>
            <person name="Schneeberger K."/>
        </authorList>
    </citation>
    <scope>NUCLEOTIDE SEQUENCE [LARGE SCALE GENOMIC DNA]</scope>
    <source>
        <strain evidence="3">cv. An-1</strain>
    </source>
</reference>
<dbReference type="PANTHER" id="PTHR31900">
    <property type="entry name" value="F-BOX/RNI SUPERFAMILY PROTEIN-RELATED"/>
    <property type="match status" value="1"/>
</dbReference>
<dbReference type="InterPro" id="IPR036047">
    <property type="entry name" value="F-box-like_dom_sf"/>
</dbReference>
<dbReference type="Pfam" id="PF00646">
    <property type="entry name" value="F-box"/>
    <property type="match status" value="1"/>
</dbReference>
<dbReference type="Pfam" id="PF08387">
    <property type="entry name" value="FBD"/>
    <property type="match status" value="1"/>
</dbReference>
<dbReference type="SUPFAM" id="SSF81383">
    <property type="entry name" value="F-box domain"/>
    <property type="match status" value="1"/>
</dbReference>
<dbReference type="Proteomes" id="UP000426265">
    <property type="component" value="Unassembled WGS sequence"/>
</dbReference>
<feature type="domain" description="F-box" evidence="1">
    <location>
        <begin position="47"/>
        <end position="83"/>
    </location>
</feature>
<dbReference type="SMART" id="SM00579">
    <property type="entry name" value="FBD"/>
    <property type="match status" value="1"/>
</dbReference>
<dbReference type="PANTHER" id="PTHR31900:SF25">
    <property type="entry name" value="FBD DOMAIN-CONTAINING PROTEIN"/>
    <property type="match status" value="1"/>
</dbReference>
<sequence>MDHEDVTRRAVEKKNKLASFVNTCTICHLKLIYKQTYTDTHARNYKVPARFQLPDPLLTQILNHLPTEEAVKTSVLSTRWRTLWLWVHNLELSFSKFSSFNAFLSFGNCVRSNVYMFVLLKGEMPLSLYAQHITTSNVGREKRGSARLKKLIFPFFNLEVRFCTPTTFERLVSSCPVLEELKIDVVWMDGRVYRVHSRSLKSFILTDLESDAKFDISLRFHKWVFNEAKTSTIHMFLAWISRVRDMTICAQTFKLIHHYSESVQLPQFGYMSSLYITLNASDLKWFPIFLRSIPNLKSLILVMERTGSSHQLSPKAIKRVSISSVPECLLSSLEFVEFKAPICGLAPEMMLVWYFLENSPTLKKLTLRLKSHSTKDDFVKKLLKIPRCSTECEVIFL</sequence>
<gene>
    <name evidence="2" type="ORF">AN1_LOCUS13864</name>
</gene>
<dbReference type="ExpressionAtlas" id="A0A654FBF7">
    <property type="expression patterns" value="baseline and differential"/>
</dbReference>